<dbReference type="AlphaFoldDB" id="A0A917C8E5"/>
<evidence type="ECO:0000313" key="3">
    <source>
        <dbReference type="Proteomes" id="UP000632498"/>
    </source>
</evidence>
<organism evidence="2 3">
    <name type="scientific">Terasakiella brassicae</name>
    <dbReference type="NCBI Taxonomy" id="1634917"/>
    <lineage>
        <taxon>Bacteria</taxon>
        <taxon>Pseudomonadati</taxon>
        <taxon>Pseudomonadota</taxon>
        <taxon>Alphaproteobacteria</taxon>
        <taxon>Rhodospirillales</taxon>
        <taxon>Terasakiellaceae</taxon>
        <taxon>Terasakiella</taxon>
    </lineage>
</organism>
<feature type="region of interest" description="Disordered" evidence="1">
    <location>
        <begin position="258"/>
        <end position="306"/>
    </location>
</feature>
<keyword evidence="3" id="KW-1185">Reference proteome</keyword>
<dbReference type="Proteomes" id="UP000632498">
    <property type="component" value="Unassembled WGS sequence"/>
</dbReference>
<proteinExistence type="predicted"/>
<dbReference type="RefSeq" id="WP_188667086.1">
    <property type="nucleotide sequence ID" value="NZ_BMHV01000040.1"/>
</dbReference>
<protein>
    <recommendedName>
        <fullName evidence="4">Peptidoglycan binding-like domain-containing protein</fullName>
    </recommendedName>
</protein>
<gene>
    <name evidence="2" type="ORF">GCM10011332_32050</name>
</gene>
<reference evidence="2" key="1">
    <citation type="journal article" date="2014" name="Int. J. Syst. Evol. Microbiol.">
        <title>Complete genome sequence of Corynebacterium casei LMG S-19264T (=DSM 44701T), isolated from a smear-ripened cheese.</title>
        <authorList>
            <consortium name="US DOE Joint Genome Institute (JGI-PGF)"/>
            <person name="Walter F."/>
            <person name="Albersmeier A."/>
            <person name="Kalinowski J."/>
            <person name="Ruckert C."/>
        </authorList>
    </citation>
    <scope>NUCLEOTIDE SEQUENCE</scope>
    <source>
        <strain evidence="2">CGMCC 1.15254</strain>
    </source>
</reference>
<evidence type="ECO:0000313" key="2">
    <source>
        <dbReference type="EMBL" id="GGF75639.1"/>
    </source>
</evidence>
<name>A0A917C8E5_9PROT</name>
<dbReference type="EMBL" id="BMHV01000040">
    <property type="protein sequence ID" value="GGF75639.1"/>
    <property type="molecule type" value="Genomic_DNA"/>
</dbReference>
<dbReference type="InterPro" id="IPR036365">
    <property type="entry name" value="PGBD-like_sf"/>
</dbReference>
<dbReference type="SUPFAM" id="SSF47090">
    <property type="entry name" value="PGBD-like"/>
    <property type="match status" value="1"/>
</dbReference>
<comment type="caution">
    <text evidence="2">The sequence shown here is derived from an EMBL/GenBank/DDBJ whole genome shotgun (WGS) entry which is preliminary data.</text>
</comment>
<sequence>MGMFDQWKNIFSVGNTISQSSNTQPDDVLKTKSALAQTGDYKVPDFGITDIPDMGMIDGLKKFQKKNGLKVDGVMKPGGPTESKLGETMANQGVSNTGLLEVAKPKSKVPKIDPLTGLPEVKMPKLKKPTAKMWEQVAQQQKPKAIPWFQSSKIKPVEDESHSANTRTMDGLLQYSKNGSLPALYADSLKNGDEKAVHEYANFMQQLSGRKGERVEGFHQEVVSRLPENVKQVFAQLEMDNDGNEATMGTNTESQFSERVAAQSAENVQRGKGTSEKNDENTEDKKGENEGDVTVAGGDDDDGKCDQKQAEYKARKEEYDSYENAISTLDGAIEDLENDIEDYKGKDPSFFDFECRKKVREFIKLVELYNIFFGKGKAVSKLLKLKLEWLTVKACSDSKAAERKRQFIEDMESALNGLISTRDDIEDALPDKETEVNDALDALGDCKDNA</sequence>
<accession>A0A917C8E5</accession>
<feature type="compositionally biased region" description="Basic and acidic residues" evidence="1">
    <location>
        <begin position="273"/>
        <end position="289"/>
    </location>
</feature>
<reference evidence="2" key="2">
    <citation type="submission" date="2020-09" db="EMBL/GenBank/DDBJ databases">
        <authorList>
            <person name="Sun Q."/>
            <person name="Zhou Y."/>
        </authorList>
    </citation>
    <scope>NUCLEOTIDE SEQUENCE</scope>
    <source>
        <strain evidence="2">CGMCC 1.15254</strain>
    </source>
</reference>
<evidence type="ECO:0000256" key="1">
    <source>
        <dbReference type="SAM" id="MobiDB-lite"/>
    </source>
</evidence>
<evidence type="ECO:0008006" key="4">
    <source>
        <dbReference type="Google" id="ProtNLM"/>
    </source>
</evidence>